<feature type="region of interest" description="Disordered" evidence="1">
    <location>
        <begin position="1"/>
        <end position="28"/>
    </location>
</feature>
<name>A0A9J5Z7Q7_SOLCO</name>
<dbReference type="Proteomes" id="UP000824120">
    <property type="component" value="Chromosome 5"/>
</dbReference>
<gene>
    <name evidence="2" type="ORF">H5410_028506</name>
</gene>
<accession>A0A9J5Z7Q7</accession>
<dbReference type="OrthoDB" id="1328719at2759"/>
<evidence type="ECO:0000313" key="3">
    <source>
        <dbReference type="Proteomes" id="UP000824120"/>
    </source>
</evidence>
<reference evidence="2 3" key="1">
    <citation type="submission" date="2020-09" db="EMBL/GenBank/DDBJ databases">
        <title>De no assembly of potato wild relative species, Solanum commersonii.</title>
        <authorList>
            <person name="Cho K."/>
        </authorList>
    </citation>
    <scope>NUCLEOTIDE SEQUENCE [LARGE SCALE GENOMIC DNA]</scope>
    <source>
        <strain evidence="2">LZ3.2</strain>
        <tissue evidence="2">Leaf</tissue>
    </source>
</reference>
<dbReference type="EMBL" id="JACXVP010000005">
    <property type="protein sequence ID" value="KAG5607014.1"/>
    <property type="molecule type" value="Genomic_DNA"/>
</dbReference>
<proteinExistence type="predicted"/>
<dbReference type="AlphaFoldDB" id="A0A9J5Z7Q7"/>
<feature type="compositionally biased region" description="Polar residues" evidence="1">
    <location>
        <begin position="1"/>
        <end position="10"/>
    </location>
</feature>
<protein>
    <submittedName>
        <fullName evidence="2">Uncharacterized protein</fullName>
    </submittedName>
</protein>
<organism evidence="2 3">
    <name type="scientific">Solanum commersonii</name>
    <name type="common">Commerson's wild potato</name>
    <name type="synonym">Commerson's nightshade</name>
    <dbReference type="NCBI Taxonomy" id="4109"/>
    <lineage>
        <taxon>Eukaryota</taxon>
        <taxon>Viridiplantae</taxon>
        <taxon>Streptophyta</taxon>
        <taxon>Embryophyta</taxon>
        <taxon>Tracheophyta</taxon>
        <taxon>Spermatophyta</taxon>
        <taxon>Magnoliopsida</taxon>
        <taxon>eudicotyledons</taxon>
        <taxon>Gunneridae</taxon>
        <taxon>Pentapetalae</taxon>
        <taxon>asterids</taxon>
        <taxon>lamiids</taxon>
        <taxon>Solanales</taxon>
        <taxon>Solanaceae</taxon>
        <taxon>Solanoideae</taxon>
        <taxon>Solaneae</taxon>
        <taxon>Solanum</taxon>
    </lineage>
</organism>
<evidence type="ECO:0000256" key="1">
    <source>
        <dbReference type="SAM" id="MobiDB-lite"/>
    </source>
</evidence>
<comment type="caution">
    <text evidence="2">The sequence shown here is derived from an EMBL/GenBank/DDBJ whole genome shotgun (WGS) entry which is preliminary data.</text>
</comment>
<keyword evidence="3" id="KW-1185">Reference proteome</keyword>
<evidence type="ECO:0000313" key="2">
    <source>
        <dbReference type="EMBL" id="KAG5607014.1"/>
    </source>
</evidence>
<sequence length="172" mass="19026">MVRTRTSASCDQEPIHEPASGSIIRGRDRGRGRCWGTGRIAAPVEGELPMATRAMIGQYLLMQMLFMGMCLIVSRGMDQLRLHPVLLPPSASRYLDSPVLEVKTPNPMVDPDSRTPRTQSAAAVASRLDSMKLPRVDYFNSSRVSQVVVSGVPFQKVVDTAKELEMIRHEGF</sequence>